<dbReference type="PANTHER" id="PTHR14453">
    <property type="entry name" value="PARP/ZINC FINGER CCCH TYPE DOMAIN CONTAINING PROTEIN"/>
    <property type="match status" value="1"/>
</dbReference>
<dbReference type="EMBL" id="CACRXK020039631">
    <property type="protein sequence ID" value="CAB4045471.1"/>
    <property type="molecule type" value="Genomic_DNA"/>
</dbReference>
<feature type="non-terminal residue" evidence="6">
    <location>
        <position position="151"/>
    </location>
</feature>
<keyword evidence="4" id="KW-0520">NAD</keyword>
<dbReference type="SUPFAM" id="SSF56399">
    <property type="entry name" value="ADP-ribosylation"/>
    <property type="match status" value="1"/>
</dbReference>
<dbReference type="GO" id="GO:0005634">
    <property type="term" value="C:nucleus"/>
    <property type="evidence" value="ECO:0007669"/>
    <property type="project" value="UniProtKB-SubCell"/>
</dbReference>
<dbReference type="Gene3D" id="3.90.228.10">
    <property type="match status" value="1"/>
</dbReference>
<proteinExistence type="predicted"/>
<dbReference type="GO" id="GO:0010629">
    <property type="term" value="P:negative regulation of gene expression"/>
    <property type="evidence" value="ECO:0007669"/>
    <property type="project" value="TreeGrafter"/>
</dbReference>
<evidence type="ECO:0000256" key="1">
    <source>
        <dbReference type="ARBA" id="ARBA00004123"/>
    </source>
</evidence>
<evidence type="ECO:0000313" key="6">
    <source>
        <dbReference type="EMBL" id="CAB4045471.1"/>
    </source>
</evidence>
<name>A0A7D9KJG3_PARCT</name>
<evidence type="ECO:0000313" key="7">
    <source>
        <dbReference type="Proteomes" id="UP001152795"/>
    </source>
</evidence>
<dbReference type="GO" id="GO:0005737">
    <property type="term" value="C:cytoplasm"/>
    <property type="evidence" value="ECO:0007669"/>
    <property type="project" value="TreeGrafter"/>
</dbReference>
<keyword evidence="2" id="KW-0328">Glycosyltransferase</keyword>
<reference evidence="6" key="1">
    <citation type="submission" date="2020-04" db="EMBL/GenBank/DDBJ databases">
        <authorList>
            <person name="Alioto T."/>
            <person name="Alioto T."/>
            <person name="Gomez Garrido J."/>
        </authorList>
    </citation>
    <scope>NUCLEOTIDE SEQUENCE</scope>
    <source>
        <strain evidence="6">A484AB</strain>
    </source>
</reference>
<dbReference type="OrthoDB" id="6133115at2759"/>
<dbReference type="GO" id="GO:0003950">
    <property type="term" value="F:NAD+ poly-ADP-ribosyltransferase activity"/>
    <property type="evidence" value="ECO:0007669"/>
    <property type="project" value="UniProtKB-UniRule"/>
</dbReference>
<evidence type="ECO:0000256" key="2">
    <source>
        <dbReference type="ARBA" id="ARBA00022676"/>
    </source>
</evidence>
<dbReference type="InterPro" id="IPR052056">
    <property type="entry name" value="Mono-ARTD/PARP"/>
</dbReference>
<evidence type="ECO:0000256" key="5">
    <source>
        <dbReference type="ARBA" id="ARBA00023242"/>
    </source>
</evidence>
<keyword evidence="7" id="KW-1185">Reference proteome</keyword>
<comment type="subcellular location">
    <subcellularLocation>
        <location evidence="1">Nucleus</location>
    </subcellularLocation>
</comment>
<accession>A0A7D9KJG3</accession>
<dbReference type="PROSITE" id="PS51059">
    <property type="entry name" value="PARP_CATALYTIC"/>
    <property type="match status" value="1"/>
</dbReference>
<keyword evidence="5" id="KW-0539">Nucleus</keyword>
<dbReference type="GO" id="GO:0003714">
    <property type="term" value="F:transcription corepressor activity"/>
    <property type="evidence" value="ECO:0007669"/>
    <property type="project" value="TreeGrafter"/>
</dbReference>
<feature type="non-terminal residue" evidence="6">
    <location>
        <position position="1"/>
    </location>
</feature>
<gene>
    <name evidence="6" type="ORF">PACLA_8A004311</name>
</gene>
<evidence type="ECO:0000256" key="3">
    <source>
        <dbReference type="ARBA" id="ARBA00022679"/>
    </source>
</evidence>
<evidence type="ECO:0000256" key="4">
    <source>
        <dbReference type="ARBA" id="ARBA00023027"/>
    </source>
</evidence>
<dbReference type="PANTHER" id="PTHR14453:SF67">
    <property type="entry name" value="POLY [ADP-RIBOSE] POLYMERASE"/>
    <property type="match status" value="1"/>
</dbReference>
<dbReference type="InterPro" id="IPR012317">
    <property type="entry name" value="Poly(ADP-ribose)pol_cat_dom"/>
</dbReference>
<keyword evidence="3" id="KW-0808">Transferase</keyword>
<dbReference type="AlphaFoldDB" id="A0A7D9KJG3"/>
<sequence>FPLPPNWEFQPIDCSTGKERDIHRFTIEKHDMEYDQIHDMFKASLITTLPNAEVVRIERIQNPRLHEIYEGQKKKMSNGGNEMRLFQGTEKAAVENINTTGFNRAYCGRNAVKFGKGVYFAKHAWNSARMNCAALDDDKGLQYMYYARVLL</sequence>
<organism evidence="6 7">
    <name type="scientific">Paramuricea clavata</name>
    <name type="common">Red gorgonian</name>
    <name type="synonym">Violescent sea-whip</name>
    <dbReference type="NCBI Taxonomy" id="317549"/>
    <lineage>
        <taxon>Eukaryota</taxon>
        <taxon>Metazoa</taxon>
        <taxon>Cnidaria</taxon>
        <taxon>Anthozoa</taxon>
        <taxon>Octocorallia</taxon>
        <taxon>Malacalcyonacea</taxon>
        <taxon>Plexauridae</taxon>
        <taxon>Paramuricea</taxon>
    </lineage>
</organism>
<protein>
    <submittedName>
        <fullName evidence="6">Poly [ADP-ribose] polymerase 14-like</fullName>
    </submittedName>
</protein>
<dbReference type="Proteomes" id="UP001152795">
    <property type="component" value="Unassembled WGS sequence"/>
</dbReference>
<comment type="caution">
    <text evidence="6">The sequence shown here is derived from an EMBL/GenBank/DDBJ whole genome shotgun (WGS) entry which is preliminary data.</text>
</comment>
<dbReference type="Pfam" id="PF00644">
    <property type="entry name" value="PARP"/>
    <property type="match status" value="1"/>
</dbReference>